<name>A0ABX2K4L4_9MYCO</name>
<organism evidence="1 2">
    <name type="scientific">Mycolicibacterium sphagni</name>
    <dbReference type="NCBI Taxonomy" id="1786"/>
    <lineage>
        <taxon>Bacteria</taxon>
        <taxon>Bacillati</taxon>
        <taxon>Actinomycetota</taxon>
        <taxon>Actinomycetes</taxon>
        <taxon>Mycobacteriales</taxon>
        <taxon>Mycobacteriaceae</taxon>
        <taxon>Mycolicibacterium</taxon>
    </lineage>
</organism>
<reference evidence="1 2" key="1">
    <citation type="submission" date="2019-05" db="EMBL/GenBank/DDBJ databases">
        <title>Mycolicibacterium sphagni ENV482 genome assembly.</title>
        <authorList>
            <person name="Chen W."/>
            <person name="Faulkner N.W."/>
            <person name="Hyman M.R."/>
        </authorList>
    </citation>
    <scope>NUCLEOTIDE SEQUENCE [LARGE SCALE GENOMIC DNA]</scope>
    <source>
        <strain evidence="1 2">ENV482</strain>
    </source>
</reference>
<dbReference type="EMBL" id="VBSB01000013">
    <property type="protein sequence ID" value="NTY62053.1"/>
    <property type="molecule type" value="Genomic_DNA"/>
</dbReference>
<sequence length="110" mass="12131">MSKGVGMSEPISLDGDAARQAIQEWHDYAEQVKAYGGQHHMSIEEIRASVGDTYAPFVEAKQAEMEAREAAYARMSAQARGHAERLSNTVTIFETTDEDSVSKINRILDA</sequence>
<dbReference type="Proteomes" id="UP000708347">
    <property type="component" value="Unassembled WGS sequence"/>
</dbReference>
<evidence type="ECO:0000313" key="2">
    <source>
        <dbReference type="Proteomes" id="UP000708347"/>
    </source>
</evidence>
<protein>
    <recommendedName>
        <fullName evidence="3">ESX-1 secretion-associated protein</fullName>
    </recommendedName>
</protein>
<accession>A0ABX2K4L4</accession>
<dbReference type="Pfam" id="PF10824">
    <property type="entry name" value="T7SS_ESX_EspC"/>
    <property type="match status" value="1"/>
</dbReference>
<keyword evidence="2" id="KW-1185">Reference proteome</keyword>
<gene>
    <name evidence="1" type="ORF">FEG63_21130</name>
</gene>
<comment type="caution">
    <text evidence="1">The sequence shown here is derived from an EMBL/GenBank/DDBJ whole genome shotgun (WGS) entry which is preliminary data.</text>
</comment>
<evidence type="ECO:0000313" key="1">
    <source>
        <dbReference type="EMBL" id="NTY62053.1"/>
    </source>
</evidence>
<evidence type="ECO:0008006" key="3">
    <source>
        <dbReference type="Google" id="ProtNLM"/>
    </source>
</evidence>
<proteinExistence type="predicted"/>
<dbReference type="InterPro" id="IPR022536">
    <property type="entry name" value="EspC"/>
</dbReference>